<name>A0A438GTS6_VITVI</name>
<accession>A0A438GTS6</accession>
<evidence type="ECO:0000256" key="1">
    <source>
        <dbReference type="SAM" id="SignalP"/>
    </source>
</evidence>
<dbReference type="PANTHER" id="PTHR33116">
    <property type="entry name" value="REVERSE TRANSCRIPTASE ZINC-BINDING DOMAIN-CONTAINING PROTEIN-RELATED-RELATED"/>
    <property type="match status" value="1"/>
</dbReference>
<reference evidence="2 3" key="1">
    <citation type="journal article" date="2018" name="PLoS Genet.">
        <title>Population sequencing reveals clonal diversity and ancestral inbreeding in the grapevine cultivar Chardonnay.</title>
        <authorList>
            <person name="Roach M.J."/>
            <person name="Johnson D.L."/>
            <person name="Bohlmann J."/>
            <person name="van Vuuren H.J."/>
            <person name="Jones S.J."/>
            <person name="Pretorius I.S."/>
            <person name="Schmidt S.A."/>
            <person name="Borneman A.R."/>
        </authorList>
    </citation>
    <scope>NUCLEOTIDE SEQUENCE [LARGE SCALE GENOMIC DNA]</scope>
    <source>
        <strain evidence="3">cv. Chardonnay</strain>
        <tissue evidence="2">Leaf</tissue>
    </source>
</reference>
<sequence>MPCYFLSLFKILASVAAKIERLQRDFLWSRVGEGKRDHLVSWDVVCKPKAKGGLGFGKIVLRNVALLGKWLWRYPREGSTLWHKMRDPGLYLLQGFLQSNLFFLPYPNALVLLQFSLLSVFGNLKSLSKSSPLSGWWHTKRGIVLWQDACIAVIWVVRRERKARIFEDKVRNSENLWDSIHFLASLWDFVPSKCWRTLPVGQGTNGIALFVMENVSKPEFRAES</sequence>
<feature type="chain" id="PRO_5019275571" evidence="1">
    <location>
        <begin position="18"/>
        <end position="224"/>
    </location>
</feature>
<dbReference type="EMBL" id="QGNW01000344">
    <property type="protein sequence ID" value="RVW75616.1"/>
    <property type="molecule type" value="Genomic_DNA"/>
</dbReference>
<dbReference type="Proteomes" id="UP000288805">
    <property type="component" value="Unassembled WGS sequence"/>
</dbReference>
<dbReference type="PANTHER" id="PTHR33116:SF78">
    <property type="entry name" value="OS12G0587133 PROTEIN"/>
    <property type="match status" value="1"/>
</dbReference>
<evidence type="ECO:0000313" key="2">
    <source>
        <dbReference type="EMBL" id="RVW75616.1"/>
    </source>
</evidence>
<gene>
    <name evidence="2" type="primary">VvCHDp000001_491</name>
    <name evidence="2" type="ORF">CK203_059097</name>
</gene>
<organism evidence="2 3">
    <name type="scientific">Vitis vinifera</name>
    <name type="common">Grape</name>
    <dbReference type="NCBI Taxonomy" id="29760"/>
    <lineage>
        <taxon>Eukaryota</taxon>
        <taxon>Viridiplantae</taxon>
        <taxon>Streptophyta</taxon>
        <taxon>Embryophyta</taxon>
        <taxon>Tracheophyta</taxon>
        <taxon>Spermatophyta</taxon>
        <taxon>Magnoliopsida</taxon>
        <taxon>eudicotyledons</taxon>
        <taxon>Gunneridae</taxon>
        <taxon>Pentapetalae</taxon>
        <taxon>rosids</taxon>
        <taxon>Vitales</taxon>
        <taxon>Vitaceae</taxon>
        <taxon>Viteae</taxon>
        <taxon>Vitis</taxon>
    </lineage>
</organism>
<comment type="caution">
    <text evidence="2">The sequence shown here is derived from an EMBL/GenBank/DDBJ whole genome shotgun (WGS) entry which is preliminary data.</text>
</comment>
<evidence type="ECO:0000313" key="3">
    <source>
        <dbReference type="Proteomes" id="UP000288805"/>
    </source>
</evidence>
<protein>
    <submittedName>
        <fullName evidence="2">Putative ribonuclease H protein</fullName>
    </submittedName>
</protein>
<keyword evidence="1" id="KW-0732">Signal</keyword>
<dbReference type="AlphaFoldDB" id="A0A438GTS6"/>
<feature type="signal peptide" evidence="1">
    <location>
        <begin position="1"/>
        <end position="17"/>
    </location>
</feature>
<proteinExistence type="predicted"/>